<sequence>MLLLLLKNIKRWIMSVLGKLKGKYPDALVWSFGDSSELADELVSLVISGRKTASCCSLKSYLSEGAIIKIGGLNIILNGNQQPVCVIRTTSLKLVRFNDVTEEFAKKEGDLSFENWREGHKDFFSREGSFSDDMELVAEEFELIEIT</sequence>
<name>K8X2K8_9GAMM</name>
<dbReference type="InterPro" id="IPR015947">
    <property type="entry name" value="PUA-like_sf"/>
</dbReference>
<comment type="caution">
    <text evidence="2">The sequence shown here is derived from an EMBL/GenBank/DDBJ whole genome shotgun (WGS) entry which is preliminary data.</text>
</comment>
<dbReference type="Gene3D" id="3.10.400.10">
    <property type="entry name" value="Sulfate adenylyltransferase"/>
    <property type="match status" value="1"/>
</dbReference>
<dbReference type="PANTHER" id="PTHR39203">
    <property type="entry name" value="CYTOPLASMIC PROTEIN-RELATED"/>
    <property type="match status" value="1"/>
</dbReference>
<dbReference type="InterPro" id="IPR007374">
    <property type="entry name" value="ASCH_domain"/>
</dbReference>
<proteinExistence type="predicted"/>
<dbReference type="PANTHER" id="PTHR39203:SF1">
    <property type="entry name" value="CYTOPLASMIC PROTEIN"/>
    <property type="match status" value="1"/>
</dbReference>
<dbReference type="HOGENOM" id="CLU_102450_2_0_6"/>
<gene>
    <name evidence="2" type="ORF">OOA_06411</name>
</gene>
<dbReference type="AlphaFoldDB" id="K8X2K8"/>
<dbReference type="eggNOG" id="COG4405">
    <property type="taxonomic scope" value="Bacteria"/>
</dbReference>
<dbReference type="CDD" id="cd06553">
    <property type="entry name" value="ASCH_Ef3133_like"/>
    <property type="match status" value="1"/>
</dbReference>
<organism evidence="2 3">
    <name type="scientific">Providencia burhodogranariea DSM 19968</name>
    <dbReference type="NCBI Taxonomy" id="1141662"/>
    <lineage>
        <taxon>Bacteria</taxon>
        <taxon>Pseudomonadati</taxon>
        <taxon>Pseudomonadota</taxon>
        <taxon>Gammaproteobacteria</taxon>
        <taxon>Enterobacterales</taxon>
        <taxon>Morganellaceae</taxon>
        <taxon>Providencia</taxon>
    </lineage>
</organism>
<dbReference type="PIRSF" id="PIRSF021320">
    <property type="entry name" value="DUF984"/>
    <property type="match status" value="1"/>
</dbReference>
<feature type="domain" description="ASCH" evidence="1">
    <location>
        <begin position="30"/>
        <end position="145"/>
    </location>
</feature>
<dbReference type="PATRIC" id="fig|1141662.3.peg.1303"/>
<dbReference type="SMART" id="SM01022">
    <property type="entry name" value="ASCH"/>
    <property type="match status" value="1"/>
</dbReference>
<dbReference type="SUPFAM" id="SSF88697">
    <property type="entry name" value="PUA domain-like"/>
    <property type="match status" value="1"/>
</dbReference>
<evidence type="ECO:0000313" key="3">
    <source>
        <dbReference type="Proteomes" id="UP000009336"/>
    </source>
</evidence>
<protein>
    <recommendedName>
        <fullName evidence="1">ASCH domain-containing protein</fullName>
    </recommendedName>
</protein>
<dbReference type="Proteomes" id="UP000009336">
    <property type="component" value="Unassembled WGS sequence"/>
</dbReference>
<evidence type="ECO:0000313" key="2">
    <source>
        <dbReference type="EMBL" id="EKT62720.1"/>
    </source>
</evidence>
<evidence type="ECO:0000259" key="1">
    <source>
        <dbReference type="SMART" id="SM01022"/>
    </source>
</evidence>
<dbReference type="EMBL" id="AKKL01000017">
    <property type="protein sequence ID" value="EKT62720.1"/>
    <property type="molecule type" value="Genomic_DNA"/>
</dbReference>
<accession>K8X2K8</accession>
<keyword evidence="3" id="KW-1185">Reference proteome</keyword>
<dbReference type="Pfam" id="PF04266">
    <property type="entry name" value="ASCH"/>
    <property type="match status" value="1"/>
</dbReference>
<reference evidence="2 3" key="1">
    <citation type="journal article" date="2012" name="BMC Genomics">
        <title>Comparative genomics of bacteria in the genus Providencia isolated from wild Drosophila melanogaster.</title>
        <authorList>
            <person name="Galac M.R."/>
            <person name="Lazzaro B.P."/>
        </authorList>
    </citation>
    <scope>NUCLEOTIDE SEQUENCE [LARGE SCALE GENOMIC DNA]</scope>
    <source>
        <strain evidence="2 3">DSM 19968</strain>
    </source>
</reference>
<dbReference type="InterPro" id="IPR009326">
    <property type="entry name" value="DUF984"/>
</dbReference>